<dbReference type="EMBL" id="PDLN01000021">
    <property type="protein sequence ID" value="RDW58467.1"/>
    <property type="molecule type" value="Genomic_DNA"/>
</dbReference>
<keyword evidence="1" id="KW-0812">Transmembrane</keyword>
<sequence>MLDSYILLLLQICMLLATVAAQQCYWPNGSKIRPGEFLACNATSAVSACCYVDDACTTYGWCLGGSGYVYRGGCTDKTWSSQVCQQSCMTDRSTAQKLFPCESGLPTDRFCCGTTGVSCCDNNFTTGGVVGKISTGAAFLPAARALVDLGLGSSTTTSAASSTTAEISSTAQIIMATTTDPPSSSGLAPRDVAGAAVGSLVAGIAVGAMFGWYICRKPSMFFFSSKGDVADLFTKKYMLQQTATQEIQPKNVQELGETTRAELVG</sequence>
<evidence type="ECO:0000256" key="1">
    <source>
        <dbReference type="SAM" id="Phobius"/>
    </source>
</evidence>
<evidence type="ECO:0000313" key="4">
    <source>
        <dbReference type="Proteomes" id="UP000256328"/>
    </source>
</evidence>
<dbReference type="AlphaFoldDB" id="A0A3D8Q9X7"/>
<reference evidence="3 4" key="1">
    <citation type="journal article" date="2018" name="IMA Fungus">
        <title>IMA Genome-F 9: Draft genome sequence of Annulohypoxylon stygium, Aspergillus mulundensis, Berkeleyomyces basicola (syn. Thielaviopsis basicola), Ceratocystis smalleyi, two Cercospora beticola strains, Coleophoma cylindrospora, Fusarium fracticaudum, Phialophora cf. hyalina, and Morchella septimelata.</title>
        <authorList>
            <person name="Wingfield B.D."/>
            <person name="Bills G.F."/>
            <person name="Dong Y."/>
            <person name="Huang W."/>
            <person name="Nel W.J."/>
            <person name="Swalarsk-Parry B.S."/>
            <person name="Vaghefi N."/>
            <person name="Wilken P.M."/>
            <person name="An Z."/>
            <person name="de Beer Z.W."/>
            <person name="De Vos L."/>
            <person name="Chen L."/>
            <person name="Duong T.A."/>
            <person name="Gao Y."/>
            <person name="Hammerbacher A."/>
            <person name="Kikkert J.R."/>
            <person name="Li Y."/>
            <person name="Li H."/>
            <person name="Li K."/>
            <person name="Li Q."/>
            <person name="Liu X."/>
            <person name="Ma X."/>
            <person name="Naidoo K."/>
            <person name="Pethybridge S.J."/>
            <person name="Sun J."/>
            <person name="Steenkamp E.T."/>
            <person name="van der Nest M.A."/>
            <person name="van Wyk S."/>
            <person name="Wingfield M.J."/>
            <person name="Xiong C."/>
            <person name="Yue Q."/>
            <person name="Zhang X."/>
        </authorList>
    </citation>
    <scope>NUCLEOTIDE SEQUENCE [LARGE SCALE GENOMIC DNA]</scope>
    <source>
        <strain evidence="3 4">BP5796</strain>
    </source>
</reference>
<organism evidence="3 4">
    <name type="scientific">Coleophoma crateriformis</name>
    <dbReference type="NCBI Taxonomy" id="565419"/>
    <lineage>
        <taxon>Eukaryota</taxon>
        <taxon>Fungi</taxon>
        <taxon>Dikarya</taxon>
        <taxon>Ascomycota</taxon>
        <taxon>Pezizomycotina</taxon>
        <taxon>Leotiomycetes</taxon>
        <taxon>Helotiales</taxon>
        <taxon>Dermateaceae</taxon>
        <taxon>Coleophoma</taxon>
    </lineage>
</organism>
<keyword evidence="1" id="KW-1133">Transmembrane helix</keyword>
<keyword evidence="1" id="KW-0472">Membrane</keyword>
<keyword evidence="2" id="KW-0732">Signal</keyword>
<evidence type="ECO:0000313" key="3">
    <source>
        <dbReference type="EMBL" id="RDW58467.1"/>
    </source>
</evidence>
<protein>
    <submittedName>
        <fullName evidence="3">Uncharacterized protein</fullName>
    </submittedName>
</protein>
<dbReference type="OrthoDB" id="3543674at2759"/>
<proteinExistence type="predicted"/>
<evidence type="ECO:0000256" key="2">
    <source>
        <dbReference type="SAM" id="SignalP"/>
    </source>
</evidence>
<feature type="signal peptide" evidence="2">
    <location>
        <begin position="1"/>
        <end position="21"/>
    </location>
</feature>
<keyword evidence="4" id="KW-1185">Reference proteome</keyword>
<feature type="transmembrane region" description="Helical" evidence="1">
    <location>
        <begin position="192"/>
        <end position="215"/>
    </location>
</feature>
<name>A0A3D8Q9X7_9HELO</name>
<accession>A0A3D8Q9X7</accession>
<feature type="chain" id="PRO_5017616357" evidence="2">
    <location>
        <begin position="22"/>
        <end position="265"/>
    </location>
</feature>
<comment type="caution">
    <text evidence="3">The sequence shown here is derived from an EMBL/GenBank/DDBJ whole genome shotgun (WGS) entry which is preliminary data.</text>
</comment>
<gene>
    <name evidence="3" type="ORF">BP5796_12397</name>
</gene>
<dbReference type="Proteomes" id="UP000256328">
    <property type="component" value="Unassembled WGS sequence"/>
</dbReference>